<dbReference type="EMBL" id="JAEUBG010004410">
    <property type="protein sequence ID" value="KAH3681487.1"/>
    <property type="molecule type" value="Genomic_DNA"/>
</dbReference>
<protein>
    <submittedName>
        <fullName evidence="1">Uncharacterized protein</fullName>
    </submittedName>
</protein>
<accession>A0A9P8Q0A1</accession>
<sequence length="254" mass="28820">MVTINDQLVSRNSLPESGSVEDISRPACNRLKYLKIKGGVNLLDVPSSCPGLTLLILDMRTFQGVQDSEPLGAALNQVEFPLLRILELNLLFHAKTSEITIELDITSHEPLSATRENPDEETDLESDYVDEDFKKLYRIGSFPRLKDLQIRPCFNEITIELTPSLELLKAIQPMFNSTVSCANPLLALKLLNLSPLTKHQYRVIMDDSDLVLHSLMRFSPEVNLSDIRQFSHFKHEESGEYLFYSREILKGDVT</sequence>
<evidence type="ECO:0000313" key="1">
    <source>
        <dbReference type="EMBL" id="KAH3681487.1"/>
    </source>
</evidence>
<reference evidence="1" key="2">
    <citation type="submission" date="2021-01" db="EMBL/GenBank/DDBJ databases">
        <authorList>
            <person name="Schikora-Tamarit M.A."/>
        </authorList>
    </citation>
    <scope>NUCLEOTIDE SEQUENCE</scope>
    <source>
        <strain evidence="1">CBS2887</strain>
    </source>
</reference>
<organism evidence="1 2">
    <name type="scientific">Wickerhamomyces pijperi</name>
    <name type="common">Yeast</name>
    <name type="synonym">Pichia pijperi</name>
    <dbReference type="NCBI Taxonomy" id="599730"/>
    <lineage>
        <taxon>Eukaryota</taxon>
        <taxon>Fungi</taxon>
        <taxon>Dikarya</taxon>
        <taxon>Ascomycota</taxon>
        <taxon>Saccharomycotina</taxon>
        <taxon>Saccharomycetes</taxon>
        <taxon>Phaffomycetales</taxon>
        <taxon>Wickerhamomycetaceae</taxon>
        <taxon>Wickerhamomyces</taxon>
    </lineage>
</organism>
<proteinExistence type="predicted"/>
<name>A0A9P8Q0A1_WICPI</name>
<comment type="caution">
    <text evidence="1">The sequence shown here is derived from an EMBL/GenBank/DDBJ whole genome shotgun (WGS) entry which is preliminary data.</text>
</comment>
<dbReference type="AlphaFoldDB" id="A0A9P8Q0A1"/>
<evidence type="ECO:0000313" key="2">
    <source>
        <dbReference type="Proteomes" id="UP000774326"/>
    </source>
</evidence>
<dbReference type="Proteomes" id="UP000774326">
    <property type="component" value="Unassembled WGS sequence"/>
</dbReference>
<reference evidence="1" key="1">
    <citation type="journal article" date="2021" name="Open Biol.">
        <title>Shared evolutionary footprints suggest mitochondrial oxidative damage underlies multiple complex I losses in fungi.</title>
        <authorList>
            <person name="Schikora-Tamarit M.A."/>
            <person name="Marcet-Houben M."/>
            <person name="Nosek J."/>
            <person name="Gabaldon T."/>
        </authorList>
    </citation>
    <scope>NUCLEOTIDE SEQUENCE</scope>
    <source>
        <strain evidence="1">CBS2887</strain>
    </source>
</reference>
<gene>
    <name evidence="1" type="ORF">WICPIJ_007566</name>
</gene>
<keyword evidence="2" id="KW-1185">Reference proteome</keyword>